<dbReference type="SUPFAM" id="SSF47598">
    <property type="entry name" value="Ribbon-helix-helix"/>
    <property type="match status" value="1"/>
</dbReference>
<reference evidence="1 2" key="1">
    <citation type="submission" date="2020-07" db="EMBL/GenBank/DDBJ databases">
        <title>Sequencing the genomes of 1000 actinobacteria strains.</title>
        <authorList>
            <person name="Klenk H.-P."/>
        </authorList>
    </citation>
    <scope>NUCLEOTIDE SEQUENCE [LARGE SCALE GENOMIC DNA]</scope>
    <source>
        <strain evidence="1 2">DSM 45975</strain>
    </source>
</reference>
<dbReference type="RefSeq" id="WP_182542778.1">
    <property type="nucleotide sequence ID" value="NZ_JACGWZ010000001.1"/>
</dbReference>
<evidence type="ECO:0000313" key="1">
    <source>
        <dbReference type="EMBL" id="MBA8823476.1"/>
    </source>
</evidence>
<organism evidence="1 2">
    <name type="scientific">Halosaccharopolyspora lacisalsi</name>
    <dbReference type="NCBI Taxonomy" id="1000566"/>
    <lineage>
        <taxon>Bacteria</taxon>
        <taxon>Bacillati</taxon>
        <taxon>Actinomycetota</taxon>
        <taxon>Actinomycetes</taxon>
        <taxon>Pseudonocardiales</taxon>
        <taxon>Pseudonocardiaceae</taxon>
        <taxon>Halosaccharopolyspora</taxon>
    </lineage>
</organism>
<comment type="caution">
    <text evidence="1">The sequence shown here is derived from an EMBL/GenBank/DDBJ whole genome shotgun (WGS) entry which is preliminary data.</text>
</comment>
<sequence length="77" mass="9116">MRTTISLDQELYEHARQWAEADGVSANEWMIRALDREDTRRRHLAHNEWSRTNRDLLDQWDAELHGSPDHGSETDSE</sequence>
<dbReference type="AlphaFoldDB" id="A0A839DT73"/>
<name>A0A839DT73_9PSEU</name>
<evidence type="ECO:0000313" key="2">
    <source>
        <dbReference type="Proteomes" id="UP000569329"/>
    </source>
</evidence>
<protein>
    <recommendedName>
        <fullName evidence="3">Toxin-antitoxin system HicB family antitoxin</fullName>
    </recommendedName>
</protein>
<dbReference type="InterPro" id="IPR010985">
    <property type="entry name" value="Ribbon_hlx_hlx"/>
</dbReference>
<dbReference type="GO" id="GO:0006355">
    <property type="term" value="P:regulation of DNA-templated transcription"/>
    <property type="evidence" value="ECO:0007669"/>
    <property type="project" value="InterPro"/>
</dbReference>
<dbReference type="Proteomes" id="UP000569329">
    <property type="component" value="Unassembled WGS sequence"/>
</dbReference>
<evidence type="ECO:0008006" key="3">
    <source>
        <dbReference type="Google" id="ProtNLM"/>
    </source>
</evidence>
<dbReference type="EMBL" id="JACGWZ010000001">
    <property type="protein sequence ID" value="MBA8823476.1"/>
    <property type="molecule type" value="Genomic_DNA"/>
</dbReference>
<accession>A0A839DT73</accession>
<keyword evidence="2" id="KW-1185">Reference proteome</keyword>
<gene>
    <name evidence="1" type="ORF">FHX42_000805</name>
</gene>
<proteinExistence type="predicted"/>